<organism evidence="1 2">
    <name type="scientific">Larinioides sclopetarius</name>
    <dbReference type="NCBI Taxonomy" id="280406"/>
    <lineage>
        <taxon>Eukaryota</taxon>
        <taxon>Metazoa</taxon>
        <taxon>Ecdysozoa</taxon>
        <taxon>Arthropoda</taxon>
        <taxon>Chelicerata</taxon>
        <taxon>Arachnida</taxon>
        <taxon>Araneae</taxon>
        <taxon>Araneomorphae</taxon>
        <taxon>Entelegynae</taxon>
        <taxon>Araneoidea</taxon>
        <taxon>Araneidae</taxon>
        <taxon>Larinioides</taxon>
    </lineage>
</organism>
<accession>A0AAV2B6R9</accession>
<reference evidence="1 2" key="1">
    <citation type="submission" date="2024-04" db="EMBL/GenBank/DDBJ databases">
        <authorList>
            <person name="Rising A."/>
            <person name="Reimegard J."/>
            <person name="Sonavane S."/>
            <person name="Akerstrom W."/>
            <person name="Nylinder S."/>
            <person name="Hedman E."/>
            <person name="Kallberg Y."/>
        </authorList>
    </citation>
    <scope>NUCLEOTIDE SEQUENCE [LARGE SCALE GENOMIC DNA]</scope>
</reference>
<proteinExistence type="predicted"/>
<evidence type="ECO:0000313" key="1">
    <source>
        <dbReference type="EMBL" id="CAL1291817.1"/>
    </source>
</evidence>
<evidence type="ECO:0000313" key="2">
    <source>
        <dbReference type="Proteomes" id="UP001497382"/>
    </source>
</evidence>
<protein>
    <submittedName>
        <fullName evidence="1">Uncharacterized protein</fullName>
    </submittedName>
</protein>
<sequence>MHKRPSNVLIVLMDVIISPI</sequence>
<dbReference type="EMBL" id="CAXIEN010000292">
    <property type="protein sequence ID" value="CAL1291817.1"/>
    <property type="molecule type" value="Genomic_DNA"/>
</dbReference>
<name>A0AAV2B6R9_9ARAC</name>
<gene>
    <name evidence="1" type="ORF">LARSCL_LOCUS17294</name>
</gene>
<dbReference type="Proteomes" id="UP001497382">
    <property type="component" value="Unassembled WGS sequence"/>
</dbReference>
<dbReference type="AlphaFoldDB" id="A0AAV2B6R9"/>
<comment type="caution">
    <text evidence="1">The sequence shown here is derived from an EMBL/GenBank/DDBJ whole genome shotgun (WGS) entry which is preliminary data.</text>
</comment>
<keyword evidence="2" id="KW-1185">Reference proteome</keyword>